<dbReference type="InParanoid" id="A0A0G4EMZ6"/>
<dbReference type="VEuPathDB" id="CryptoDB:Vbra_22928"/>
<keyword evidence="2" id="KW-0812">Transmembrane</keyword>
<feature type="transmembrane region" description="Helical" evidence="2">
    <location>
        <begin position="114"/>
        <end position="136"/>
    </location>
</feature>
<keyword evidence="2" id="KW-1133">Transmembrane helix</keyword>
<proteinExistence type="predicted"/>
<protein>
    <submittedName>
        <fullName evidence="3">Uncharacterized protein</fullName>
    </submittedName>
</protein>
<keyword evidence="2" id="KW-0472">Membrane</keyword>
<sequence>MPSFPSVDAPPTYSSEEIEGHTSPVNPQYSPTPVPQSSAGPSTTTVVVQPAPYAIGQPLAMAAGPTYTQMVQGGVGGPVVQQPYVQPQPLNGGAHVIHVVEVQDRAEESMLTCAQISCVLSIFFPIIGCIAFCVNLDAKRGTERYKWAR</sequence>
<reference evidence="3 4" key="1">
    <citation type="submission" date="2014-11" db="EMBL/GenBank/DDBJ databases">
        <authorList>
            <person name="Zhu J."/>
            <person name="Qi W."/>
            <person name="Song R."/>
        </authorList>
    </citation>
    <scope>NUCLEOTIDE SEQUENCE [LARGE SCALE GENOMIC DNA]</scope>
</reference>
<gene>
    <name evidence="3" type="ORF">Vbra_22928</name>
</gene>
<evidence type="ECO:0000256" key="1">
    <source>
        <dbReference type="SAM" id="MobiDB-lite"/>
    </source>
</evidence>
<dbReference type="Proteomes" id="UP000041254">
    <property type="component" value="Unassembled WGS sequence"/>
</dbReference>
<keyword evidence="4" id="KW-1185">Reference proteome</keyword>
<evidence type="ECO:0000313" key="4">
    <source>
        <dbReference type="Proteomes" id="UP000041254"/>
    </source>
</evidence>
<organism evidence="3 4">
    <name type="scientific">Vitrella brassicaformis (strain CCMP3155)</name>
    <dbReference type="NCBI Taxonomy" id="1169540"/>
    <lineage>
        <taxon>Eukaryota</taxon>
        <taxon>Sar</taxon>
        <taxon>Alveolata</taxon>
        <taxon>Colpodellida</taxon>
        <taxon>Vitrellaceae</taxon>
        <taxon>Vitrella</taxon>
    </lineage>
</organism>
<accession>A0A0G4EMZ6</accession>
<dbReference type="PhylomeDB" id="A0A0G4EMZ6"/>
<feature type="compositionally biased region" description="Polar residues" evidence="1">
    <location>
        <begin position="23"/>
        <end position="44"/>
    </location>
</feature>
<feature type="region of interest" description="Disordered" evidence="1">
    <location>
        <begin position="1"/>
        <end position="44"/>
    </location>
</feature>
<evidence type="ECO:0000313" key="3">
    <source>
        <dbReference type="EMBL" id="CEL98392.1"/>
    </source>
</evidence>
<dbReference type="AlphaFoldDB" id="A0A0G4EMZ6"/>
<evidence type="ECO:0000256" key="2">
    <source>
        <dbReference type="SAM" id="Phobius"/>
    </source>
</evidence>
<dbReference type="EMBL" id="CDMY01000269">
    <property type="protein sequence ID" value="CEL98392.1"/>
    <property type="molecule type" value="Genomic_DNA"/>
</dbReference>
<name>A0A0G4EMZ6_VITBC</name>